<dbReference type="SUPFAM" id="SSF100950">
    <property type="entry name" value="NagB/RpiA/CoA transferase-like"/>
    <property type="match status" value="1"/>
</dbReference>
<dbReference type="PANTHER" id="PTHR23407:SF1">
    <property type="entry name" value="5-FORMYLTETRAHYDROFOLATE CYCLO-LIGASE"/>
    <property type="match status" value="1"/>
</dbReference>
<dbReference type="GO" id="GO:0035999">
    <property type="term" value="P:tetrahydrofolate interconversion"/>
    <property type="evidence" value="ECO:0007669"/>
    <property type="project" value="TreeGrafter"/>
</dbReference>
<dbReference type="EC" id="6.3.3.2" evidence="5"/>
<keyword evidence="2" id="KW-0547">Nucleotide-binding</keyword>
<protein>
    <recommendedName>
        <fullName evidence="5">5-formyltetrahydrofolate cyclo-ligase</fullName>
        <ecNumber evidence="5">6.3.3.2</ecNumber>
    </recommendedName>
</protein>
<evidence type="ECO:0000256" key="1">
    <source>
        <dbReference type="ARBA" id="ARBA00010638"/>
    </source>
</evidence>
<comment type="similarity">
    <text evidence="1">Belongs to the 5-formyltetrahydrofolate cyclo-ligase family.</text>
</comment>
<evidence type="ECO:0000256" key="4">
    <source>
        <dbReference type="ARBA" id="ARBA00036539"/>
    </source>
</evidence>
<dbReference type="Gene3D" id="3.40.50.10420">
    <property type="entry name" value="NagB/RpiA/CoA transferase-like"/>
    <property type="match status" value="1"/>
</dbReference>
<dbReference type="VEuPathDB" id="CryptoDB:Vbra_17187"/>
<evidence type="ECO:0000313" key="8">
    <source>
        <dbReference type="Proteomes" id="UP000041254"/>
    </source>
</evidence>
<dbReference type="InParanoid" id="A0A0G4G7H6"/>
<evidence type="ECO:0000256" key="6">
    <source>
        <dbReference type="SAM" id="MobiDB-lite"/>
    </source>
</evidence>
<name>A0A0G4G7H6_VITBC</name>
<evidence type="ECO:0000256" key="3">
    <source>
        <dbReference type="ARBA" id="ARBA00022840"/>
    </source>
</evidence>
<feature type="compositionally biased region" description="Polar residues" evidence="6">
    <location>
        <begin position="72"/>
        <end position="91"/>
    </location>
</feature>
<proteinExistence type="inferred from homology"/>
<keyword evidence="8" id="KW-1185">Reference proteome</keyword>
<dbReference type="InterPro" id="IPR037171">
    <property type="entry name" value="NagB/RpiA_transferase-like"/>
</dbReference>
<evidence type="ECO:0000256" key="2">
    <source>
        <dbReference type="ARBA" id="ARBA00022741"/>
    </source>
</evidence>
<dbReference type="NCBIfam" id="TIGR02727">
    <property type="entry name" value="MTHFS_bact"/>
    <property type="match status" value="1"/>
</dbReference>
<reference evidence="7 8" key="1">
    <citation type="submission" date="2014-11" db="EMBL/GenBank/DDBJ databases">
        <authorList>
            <person name="Zhu J."/>
            <person name="Qi W."/>
            <person name="Song R."/>
        </authorList>
    </citation>
    <scope>NUCLEOTIDE SEQUENCE [LARGE SCALE GENOMIC DNA]</scope>
</reference>
<gene>
    <name evidence="7" type="ORF">Vbra_17187</name>
</gene>
<feature type="region of interest" description="Disordered" evidence="6">
    <location>
        <begin position="72"/>
        <end position="99"/>
    </location>
</feature>
<dbReference type="InterPro" id="IPR002698">
    <property type="entry name" value="FTHF_cligase"/>
</dbReference>
<dbReference type="EMBL" id="CDMY01000584">
    <property type="protein sequence ID" value="CEM24586.1"/>
    <property type="molecule type" value="Genomic_DNA"/>
</dbReference>
<dbReference type="Pfam" id="PF01812">
    <property type="entry name" value="5-FTHF_cyc-lig"/>
    <property type="match status" value="1"/>
</dbReference>
<dbReference type="AlphaFoldDB" id="A0A0G4G7H6"/>
<dbReference type="InterPro" id="IPR024185">
    <property type="entry name" value="FTHF_cligase-like_sf"/>
</dbReference>
<organism evidence="7 8">
    <name type="scientific">Vitrella brassicaformis (strain CCMP3155)</name>
    <dbReference type="NCBI Taxonomy" id="1169540"/>
    <lineage>
        <taxon>Eukaryota</taxon>
        <taxon>Sar</taxon>
        <taxon>Alveolata</taxon>
        <taxon>Colpodellida</taxon>
        <taxon>Vitrellaceae</taxon>
        <taxon>Vitrella</taxon>
    </lineage>
</organism>
<dbReference type="OrthoDB" id="291347at2759"/>
<comment type="catalytic activity">
    <reaction evidence="4">
        <text>(6S)-5-formyl-5,6,7,8-tetrahydrofolate + ATP = (6R)-5,10-methenyltetrahydrofolate + ADP + phosphate</text>
        <dbReference type="Rhea" id="RHEA:10488"/>
        <dbReference type="ChEBI" id="CHEBI:30616"/>
        <dbReference type="ChEBI" id="CHEBI:43474"/>
        <dbReference type="ChEBI" id="CHEBI:57455"/>
        <dbReference type="ChEBI" id="CHEBI:57457"/>
        <dbReference type="ChEBI" id="CHEBI:456216"/>
        <dbReference type="EC" id="6.3.3.2"/>
    </reaction>
</comment>
<evidence type="ECO:0000313" key="7">
    <source>
        <dbReference type="EMBL" id="CEM24586.1"/>
    </source>
</evidence>
<evidence type="ECO:0000256" key="5">
    <source>
        <dbReference type="ARBA" id="ARBA00038966"/>
    </source>
</evidence>
<accession>A0A0G4G7H6</accession>
<sequence>MRSVKHKVRRKMNVHVYEQSTDRAKRLIRNDIMGVRNTFANTFAYSTEMKERLMSNITRLLKMEYGKCGHFSDTSSASESDNDDPSLSSGGRRSDTPRGRYKELPVCSAYWPIGSEFDARHILTFLDSRGYRCGLPVVEQKEASLIFRAWTPGMRLVKGKHQVPIPPAERAAEVLPDLVFVPLLAFDRTGFRVGYGGGYYDRTLKHLRERWMKRMSGETLPESLLPVFFNRPYEGSGRTPSIIMQRLQQLGPRAANLPIDDLQRQRPEDVMPVVACGVAFSCQEVREVPVEDHDERLEYILTEEELVVCHDRESRLMAREGKVGVLADEGSEVGRTGVLLKEGGKKRVRLPIRPAFSVPY</sequence>
<dbReference type="GO" id="GO:0030272">
    <property type="term" value="F:5-formyltetrahydrofolate cyclo-ligase activity"/>
    <property type="evidence" value="ECO:0007669"/>
    <property type="project" value="UniProtKB-EC"/>
</dbReference>
<dbReference type="Proteomes" id="UP000041254">
    <property type="component" value="Unassembled WGS sequence"/>
</dbReference>
<dbReference type="GO" id="GO:0005524">
    <property type="term" value="F:ATP binding"/>
    <property type="evidence" value="ECO:0007669"/>
    <property type="project" value="UniProtKB-KW"/>
</dbReference>
<keyword evidence="3" id="KW-0067">ATP-binding</keyword>
<dbReference type="PANTHER" id="PTHR23407">
    <property type="entry name" value="ATPASE INHIBITOR/5-FORMYLTETRAHYDROFOLATE CYCLO-LIGASE"/>
    <property type="match status" value="1"/>
</dbReference>
<dbReference type="GO" id="GO:0009396">
    <property type="term" value="P:folic acid-containing compound biosynthetic process"/>
    <property type="evidence" value="ECO:0007669"/>
    <property type="project" value="TreeGrafter"/>
</dbReference>